<name>A0A5Y0IQZ3_SALHA</name>
<protein>
    <submittedName>
        <fullName evidence="1">Uncharacterized protein</fullName>
    </submittedName>
</protein>
<sequence length="118" mass="12671">MPPSGNGRGTYKQKARTSVQALNLNMAVRGGLTRCARPSGSLLASSSSVQLAAPVVEPPIRCRIHTFQACSFSHSDTSPNCRSSITGTGANVGKYPFYVNQLFSKKSAFIQTSTNLWF</sequence>
<accession>A0A5Y0IQZ3</accession>
<dbReference type="AlphaFoldDB" id="A0A5Y0IQZ3"/>
<proteinExistence type="predicted"/>
<gene>
    <name evidence="1" type="ORF">E0M77_00020</name>
</gene>
<dbReference type="EMBL" id="AAHYEX010000001">
    <property type="protein sequence ID" value="ECB6295334.1"/>
    <property type="molecule type" value="Genomic_DNA"/>
</dbReference>
<evidence type="ECO:0000313" key="1">
    <source>
        <dbReference type="EMBL" id="ECB6295334.1"/>
    </source>
</evidence>
<comment type="caution">
    <text evidence="1">The sequence shown here is derived from an EMBL/GenBank/DDBJ whole genome shotgun (WGS) entry which is preliminary data.</text>
</comment>
<organism evidence="1">
    <name type="scientific">Salmonella hadar</name>
    <dbReference type="NCBI Taxonomy" id="149385"/>
    <lineage>
        <taxon>Bacteria</taxon>
        <taxon>Pseudomonadati</taxon>
        <taxon>Pseudomonadota</taxon>
        <taxon>Gammaproteobacteria</taxon>
        <taxon>Enterobacterales</taxon>
        <taxon>Enterobacteriaceae</taxon>
        <taxon>Salmonella</taxon>
    </lineage>
</organism>
<reference evidence="1" key="1">
    <citation type="submission" date="2019-03" db="EMBL/GenBank/DDBJ databases">
        <authorList>
            <consortium name="NARMS: The National Antimicrobial Resistance Monitoring System"/>
        </authorList>
    </citation>
    <scope>NUCLEOTIDE SEQUENCE</scope>
    <source>
        <strain evidence="1">FSIS11918030</strain>
    </source>
</reference>